<evidence type="ECO:0000313" key="2">
    <source>
        <dbReference type="EMBL" id="KAG6969523.1"/>
    </source>
</evidence>
<accession>A0A8J5IMS2</accession>
<evidence type="ECO:0000313" key="3">
    <source>
        <dbReference type="Proteomes" id="UP000709295"/>
    </source>
</evidence>
<reference evidence="2" key="1">
    <citation type="submission" date="2021-01" db="EMBL/GenBank/DDBJ databases">
        <title>Phytophthora aleatoria, a newly-described species from Pinus radiata is distinct from Phytophthora cactorum isolates based on comparative genomics.</title>
        <authorList>
            <person name="Mcdougal R."/>
            <person name="Panda P."/>
            <person name="Williams N."/>
            <person name="Studholme D.J."/>
        </authorList>
    </citation>
    <scope>NUCLEOTIDE SEQUENCE</scope>
    <source>
        <strain evidence="2">NZFS 4037</strain>
    </source>
</reference>
<dbReference type="AlphaFoldDB" id="A0A8J5IMS2"/>
<protein>
    <submittedName>
        <fullName evidence="2">Uncharacterized protein</fullName>
    </submittedName>
</protein>
<comment type="caution">
    <text evidence="2">The sequence shown here is derived from an EMBL/GenBank/DDBJ whole genome shotgun (WGS) entry which is preliminary data.</text>
</comment>
<keyword evidence="1" id="KW-0472">Membrane</keyword>
<evidence type="ECO:0000256" key="1">
    <source>
        <dbReference type="SAM" id="Phobius"/>
    </source>
</evidence>
<feature type="transmembrane region" description="Helical" evidence="1">
    <location>
        <begin position="46"/>
        <end position="62"/>
    </location>
</feature>
<keyword evidence="1" id="KW-1133">Transmembrane helix</keyword>
<keyword evidence="1" id="KW-0812">Transmembrane</keyword>
<name>A0A8J5IMS2_9STRA</name>
<dbReference type="EMBL" id="JAENGY010000206">
    <property type="protein sequence ID" value="KAG6969523.1"/>
    <property type="molecule type" value="Genomic_DNA"/>
</dbReference>
<gene>
    <name evidence="2" type="ORF">JG688_00005265</name>
</gene>
<keyword evidence="3" id="KW-1185">Reference proteome</keyword>
<dbReference type="Proteomes" id="UP000709295">
    <property type="component" value="Unassembled WGS sequence"/>
</dbReference>
<sequence>MTFYSMFRRMDGLVLAYATFSFAPSANTFARLDGSLPVTTMLAPPPAILWLLLELLVMGMLLDNTHTMIKQQFEFLIAKVKRLHRGFQFLQRDARAHVGHDERLRRNNRAQELLHDQFVETQADVTRVCQSRRQFERKVTHYSALVAVLRSHVDSTEL</sequence>
<organism evidence="2 3">
    <name type="scientific">Phytophthora aleatoria</name>
    <dbReference type="NCBI Taxonomy" id="2496075"/>
    <lineage>
        <taxon>Eukaryota</taxon>
        <taxon>Sar</taxon>
        <taxon>Stramenopiles</taxon>
        <taxon>Oomycota</taxon>
        <taxon>Peronosporomycetes</taxon>
        <taxon>Peronosporales</taxon>
        <taxon>Peronosporaceae</taxon>
        <taxon>Phytophthora</taxon>
    </lineage>
</organism>
<proteinExistence type="predicted"/>